<organism evidence="2 3">
    <name type="scientific">Vibrio cidicii</name>
    <dbReference type="NCBI Taxonomy" id="1763883"/>
    <lineage>
        <taxon>Bacteria</taxon>
        <taxon>Pseudomonadati</taxon>
        <taxon>Pseudomonadota</taxon>
        <taxon>Gammaproteobacteria</taxon>
        <taxon>Vibrionales</taxon>
        <taxon>Vibrionaceae</taxon>
        <taxon>Vibrio</taxon>
    </lineage>
</organism>
<name>A0A151JK12_9VIBR</name>
<dbReference type="Proteomes" id="UP000075349">
    <property type="component" value="Unassembled WGS sequence"/>
</dbReference>
<dbReference type="GO" id="GO:0005886">
    <property type="term" value="C:plasma membrane"/>
    <property type="evidence" value="ECO:0007669"/>
    <property type="project" value="TreeGrafter"/>
</dbReference>
<evidence type="ECO:0000313" key="3">
    <source>
        <dbReference type="Proteomes" id="UP000075349"/>
    </source>
</evidence>
<dbReference type="EMBL" id="LOMK01000001">
    <property type="protein sequence ID" value="KYN25893.1"/>
    <property type="molecule type" value="Genomic_DNA"/>
</dbReference>
<dbReference type="PANTHER" id="PTHR39966">
    <property type="entry name" value="BLL2471 PROTEIN-RELATED"/>
    <property type="match status" value="1"/>
</dbReference>
<protein>
    <submittedName>
        <fullName evidence="2">Cation-binding protein</fullName>
    </submittedName>
</protein>
<evidence type="ECO:0000313" key="2">
    <source>
        <dbReference type="EMBL" id="KYN25893.1"/>
    </source>
</evidence>
<sequence>MLRRSTMMIERIRREHSYIVRLLAILRQKVEQLKNEQPINYSLVAEIVDYLSAHAEKVHHPKEDILYRHYLQHYGAQRTIENLEQEHISLAKETAKFAEIVQMILSDAVVPHEVFLEHLEAFITSQRRHLDIEERLVLPLIAESFTTQDWQMVESQWLINEDDPVFGKTIADHYQQLAERVKQSDREWA</sequence>
<comment type="caution">
    <text evidence="2">The sequence shown here is derived from an EMBL/GenBank/DDBJ whole genome shotgun (WGS) entry which is preliminary data.</text>
</comment>
<dbReference type="AlphaFoldDB" id="A0A151JK12"/>
<evidence type="ECO:0000259" key="1">
    <source>
        <dbReference type="Pfam" id="PF01814"/>
    </source>
</evidence>
<dbReference type="Pfam" id="PF01814">
    <property type="entry name" value="Hemerythrin"/>
    <property type="match status" value="1"/>
</dbReference>
<proteinExistence type="predicted"/>
<dbReference type="Gene3D" id="1.20.120.520">
    <property type="entry name" value="nmb1532 protein domain like"/>
    <property type="match status" value="1"/>
</dbReference>
<dbReference type="InterPro" id="IPR012312">
    <property type="entry name" value="Hemerythrin-like"/>
</dbReference>
<feature type="domain" description="Hemerythrin-like" evidence="1">
    <location>
        <begin position="8"/>
        <end position="141"/>
    </location>
</feature>
<gene>
    <name evidence="2" type="ORF">AUQ44_11315</name>
</gene>
<reference evidence="3" key="1">
    <citation type="submission" date="2015-12" db="EMBL/GenBank/DDBJ databases">
        <authorList>
            <person name="Tarr C.L."/>
            <person name="Gladney L.M."/>
        </authorList>
    </citation>
    <scope>NUCLEOTIDE SEQUENCE [LARGE SCALE GENOMIC DNA]</scope>
    <source>
        <strain evidence="3">2756-81</strain>
    </source>
</reference>
<dbReference type="PANTHER" id="PTHR39966:SF1">
    <property type="entry name" value="HEMERYTHRIN-LIKE DOMAIN-CONTAINING PROTEIN"/>
    <property type="match status" value="1"/>
</dbReference>
<accession>A0A151JK12</accession>